<feature type="chain" id="PRO_5038815375" evidence="2">
    <location>
        <begin position="29"/>
        <end position="800"/>
    </location>
</feature>
<keyword evidence="4" id="KW-1185">Reference proteome</keyword>
<organism evidence="3 4">
    <name type="scientific">Clostridium cylindrosporum DSM 605</name>
    <dbReference type="NCBI Taxonomy" id="1121307"/>
    <lineage>
        <taxon>Bacteria</taxon>
        <taxon>Bacillati</taxon>
        <taxon>Bacillota</taxon>
        <taxon>Clostridia</taxon>
        <taxon>Eubacteriales</taxon>
        <taxon>Clostridiaceae</taxon>
        <taxon>Clostridium</taxon>
    </lineage>
</organism>
<evidence type="ECO:0000256" key="1">
    <source>
        <dbReference type="SAM" id="Coils"/>
    </source>
</evidence>
<dbReference type="Gene3D" id="2.60.40.1080">
    <property type="match status" value="1"/>
</dbReference>
<sequence length="800" mass="83306">MAKTSKKALGAAMAGVMAVGAVAGAVNAVDQVKVANAAESQASKDAKAKISHLIYSINNNYAGIKNQAQWEAYAKQAYALIAKMPTAEAAQAAELNAKVDAISDTVLAIARINQVEKSYATNHQGIKNASQWREYLDLAKEDMKSVDQSVFAAKYEELVKRFNEASDNVKKIEDAYAVELAAAEKLYDAAKASMNLDDANKALAAAEALGTHATSDALEAKVKGLIAQIEGVKVEVNTISIDEKTFDDNTKGQRLSIKVNGEAMSIDFLVAAGYSLEFNATKDSDGSAANTAVFGTLLNAVSTNGKLADTVAEDKYKVQVTAKKDGNIIVSDKAAIEVKNIDSTASSISSYKLLNGTKNQVSDKLVVGETVTLSDVKVTNGTTETAITGAKLTSSNDAIISVDNGAGTFKANSLGTAKITVTYGKVSKEFTYTVVAQERKIVSVTPATSSIKAIAGGKTATVKVKAVDQYGDPVAPAYAATATNATDVQVVEPATTDIVNGVAVAAADAKGESVVTITSGTKKGSDTIFFKDKDGKILGRVGVSTTDVEGVSTSKIELVKVDSDEDYSEDFKIFNTVAGTKDSVVKVALNNYTSEGVKLPAEVLTTATIDKHADVDVALVDGDKAVEISADGAKPGNYDVVIKLASGKTYRTTVTVVEPSVTTITGVTFTSFAPLVGDAISASNVLKLDKSSAGDAEVKSLTLSASTPHKVRLNSDGEIYIDKNDNGSYLLADDGAVIGKVVVTGTDSFSTLTVADFVAGTTKLTATDKGNVIISVNGDLNKNGTIDNTEMISSTTISVK</sequence>
<dbReference type="AlphaFoldDB" id="A0A0J8DAM3"/>
<feature type="coiled-coil region" evidence="1">
    <location>
        <begin position="155"/>
        <end position="209"/>
    </location>
</feature>
<evidence type="ECO:0000313" key="3">
    <source>
        <dbReference type="EMBL" id="KMT22897.1"/>
    </source>
</evidence>
<dbReference type="EMBL" id="LFVU01000004">
    <property type="protein sequence ID" value="KMT22897.1"/>
    <property type="molecule type" value="Genomic_DNA"/>
</dbReference>
<comment type="caution">
    <text evidence="3">The sequence shown here is derived from an EMBL/GenBank/DDBJ whole genome shotgun (WGS) entry which is preliminary data.</text>
</comment>
<evidence type="ECO:0000313" key="4">
    <source>
        <dbReference type="Proteomes" id="UP000036756"/>
    </source>
</evidence>
<protein>
    <submittedName>
        <fullName evidence="3">S-layer protein</fullName>
    </submittedName>
</protein>
<proteinExistence type="predicted"/>
<dbReference type="PATRIC" id="fig|1121307.3.peg.2072"/>
<feature type="signal peptide" evidence="2">
    <location>
        <begin position="1"/>
        <end position="28"/>
    </location>
</feature>
<accession>A0A0J8DAM3</accession>
<dbReference type="STRING" id="1121307.CLCY_5c01360"/>
<reference evidence="3 4" key="1">
    <citation type="submission" date="2015-06" db="EMBL/GenBank/DDBJ databases">
        <title>Draft genome sequence of the purine-degrading Clostridium cylindrosporum HC-1 (DSM 605).</title>
        <authorList>
            <person name="Poehlein A."/>
            <person name="Schiel-Bengelsdorf B."/>
            <person name="Bengelsdorf F."/>
            <person name="Daniel R."/>
            <person name="Duerre P."/>
        </authorList>
    </citation>
    <scope>NUCLEOTIDE SEQUENCE [LARGE SCALE GENOMIC DNA]</scope>
    <source>
        <strain evidence="3 4">DSM 605</strain>
    </source>
</reference>
<dbReference type="OrthoDB" id="1745512at2"/>
<keyword evidence="2" id="KW-0732">Signal</keyword>
<gene>
    <name evidence="3" type="ORF">CLCY_5c01360</name>
</gene>
<evidence type="ECO:0000256" key="2">
    <source>
        <dbReference type="SAM" id="SignalP"/>
    </source>
</evidence>
<keyword evidence="1" id="KW-0175">Coiled coil</keyword>
<name>A0A0J8DAM3_CLOCY</name>
<dbReference type="Proteomes" id="UP000036756">
    <property type="component" value="Unassembled WGS sequence"/>
</dbReference>
<dbReference type="RefSeq" id="WP_048569627.1">
    <property type="nucleotide sequence ID" value="NZ_LFVU01000004.1"/>
</dbReference>